<dbReference type="KEGG" id="pfla:Pflav_076680"/>
<dbReference type="EMBL" id="AP022870">
    <property type="protein sequence ID" value="BCB81258.1"/>
    <property type="molecule type" value="Genomic_DNA"/>
</dbReference>
<feature type="binding site" evidence="1">
    <location>
        <position position="93"/>
    </location>
    <ligand>
        <name>Mg(2+)</name>
        <dbReference type="ChEBI" id="CHEBI:18420"/>
        <label>2</label>
    </ligand>
</feature>
<dbReference type="GO" id="GO:0007165">
    <property type="term" value="P:signal transduction"/>
    <property type="evidence" value="ECO:0007669"/>
    <property type="project" value="TreeGrafter"/>
</dbReference>
<dbReference type="Gene3D" id="3.40.190.80">
    <property type="match status" value="1"/>
</dbReference>
<accession>A0A6F8Y5J8</accession>
<dbReference type="GO" id="GO:0006020">
    <property type="term" value="P:inositol metabolic process"/>
    <property type="evidence" value="ECO:0007669"/>
    <property type="project" value="TreeGrafter"/>
</dbReference>
<dbReference type="PANTHER" id="PTHR20854">
    <property type="entry name" value="INOSITOL MONOPHOSPHATASE"/>
    <property type="match status" value="1"/>
</dbReference>
<proteinExistence type="predicted"/>
<dbReference type="PRINTS" id="PR00377">
    <property type="entry name" value="IMPHPHTASES"/>
</dbReference>
<feature type="binding site" evidence="1">
    <location>
        <position position="91"/>
    </location>
    <ligand>
        <name>Mg(2+)</name>
        <dbReference type="ChEBI" id="CHEBI:18420"/>
        <label>1</label>
        <note>catalytic</note>
    </ligand>
</feature>
<dbReference type="SUPFAM" id="SSF56655">
    <property type="entry name" value="Carbohydrate phosphatase"/>
    <property type="match status" value="1"/>
</dbReference>
<dbReference type="RefSeq" id="WP_173041173.1">
    <property type="nucleotide sequence ID" value="NZ_AP022870.1"/>
</dbReference>
<feature type="binding site" evidence="1">
    <location>
        <position position="94"/>
    </location>
    <ligand>
        <name>Mg(2+)</name>
        <dbReference type="ChEBI" id="CHEBI:18420"/>
        <label>1</label>
        <note>catalytic</note>
    </ligand>
</feature>
<dbReference type="InterPro" id="IPR000760">
    <property type="entry name" value="Inositol_monophosphatase-like"/>
</dbReference>
<gene>
    <name evidence="2" type="ORF">Pflav_076680</name>
</gene>
<feature type="binding site" evidence="1">
    <location>
        <position position="215"/>
    </location>
    <ligand>
        <name>Mg(2+)</name>
        <dbReference type="ChEBI" id="CHEBI:18420"/>
        <label>1</label>
        <note>catalytic</note>
    </ligand>
</feature>
<evidence type="ECO:0000256" key="1">
    <source>
        <dbReference type="PIRSR" id="PIRSR600760-2"/>
    </source>
</evidence>
<reference evidence="2 3" key="2">
    <citation type="submission" date="2020-03" db="EMBL/GenBank/DDBJ databases">
        <authorList>
            <person name="Ichikawa N."/>
            <person name="Kimura A."/>
            <person name="Kitahashi Y."/>
            <person name="Uohara A."/>
        </authorList>
    </citation>
    <scope>NUCLEOTIDE SEQUENCE [LARGE SCALE GENOMIC DNA]</scope>
    <source>
        <strain evidence="2 3">NBRC 107702</strain>
    </source>
</reference>
<dbReference type="GO" id="GO:0008934">
    <property type="term" value="F:inositol monophosphate 1-phosphatase activity"/>
    <property type="evidence" value="ECO:0007669"/>
    <property type="project" value="TreeGrafter"/>
</dbReference>
<feature type="binding site" evidence="1">
    <location>
        <position position="68"/>
    </location>
    <ligand>
        <name>Mg(2+)</name>
        <dbReference type="ChEBI" id="CHEBI:18420"/>
        <label>1</label>
        <note>catalytic</note>
    </ligand>
</feature>
<dbReference type="PANTHER" id="PTHR20854:SF4">
    <property type="entry name" value="INOSITOL-1-MONOPHOSPHATASE-RELATED"/>
    <property type="match status" value="1"/>
</dbReference>
<dbReference type="Gene3D" id="3.30.540.10">
    <property type="entry name" value="Fructose-1,6-Bisphosphatase, subunit A, domain 1"/>
    <property type="match status" value="1"/>
</dbReference>
<keyword evidence="3" id="KW-1185">Reference proteome</keyword>
<dbReference type="AlphaFoldDB" id="A0A6F8Y5J8"/>
<evidence type="ECO:0000313" key="3">
    <source>
        <dbReference type="Proteomes" id="UP000502508"/>
    </source>
</evidence>
<comment type="cofactor">
    <cofactor evidence="1">
        <name>Mg(2+)</name>
        <dbReference type="ChEBI" id="CHEBI:18420"/>
    </cofactor>
</comment>
<dbReference type="Pfam" id="PF00459">
    <property type="entry name" value="Inositol_P"/>
    <property type="match status" value="1"/>
</dbReference>
<reference evidence="2 3" key="1">
    <citation type="submission" date="2020-03" db="EMBL/GenBank/DDBJ databases">
        <title>Whole genome shotgun sequence of Phytohabitans flavus NBRC 107702.</title>
        <authorList>
            <person name="Komaki H."/>
            <person name="Tamura T."/>
        </authorList>
    </citation>
    <scope>NUCLEOTIDE SEQUENCE [LARGE SCALE GENOMIC DNA]</scope>
    <source>
        <strain evidence="2 3">NBRC 107702</strain>
    </source>
</reference>
<name>A0A6F8Y5J8_9ACTN</name>
<keyword evidence="1" id="KW-0460">Magnesium</keyword>
<keyword evidence="1" id="KW-0479">Metal-binding</keyword>
<protein>
    <submittedName>
        <fullName evidence="2">Inositol monophosphatase</fullName>
    </submittedName>
</protein>
<organism evidence="2 3">
    <name type="scientific">Phytohabitans flavus</name>
    <dbReference type="NCBI Taxonomy" id="1076124"/>
    <lineage>
        <taxon>Bacteria</taxon>
        <taxon>Bacillati</taxon>
        <taxon>Actinomycetota</taxon>
        <taxon>Actinomycetes</taxon>
        <taxon>Micromonosporales</taxon>
        <taxon>Micromonosporaceae</taxon>
    </lineage>
</organism>
<dbReference type="GO" id="GO:0046872">
    <property type="term" value="F:metal ion binding"/>
    <property type="evidence" value="ECO:0007669"/>
    <property type="project" value="UniProtKB-KW"/>
</dbReference>
<dbReference type="Proteomes" id="UP000502508">
    <property type="component" value="Chromosome"/>
</dbReference>
<sequence length="265" mass="27611">MADLIDSVGLLLREAAATVVLPSFQHLAEGDVEEKAPGEVVTVADRRAERLIADGLRALLPDSVVVGEEGVAADPSVLDLLREPGLVWIVDPIDGTGNFAAGHGPFAIMAALVRGGAPVGAWILDPLAGTLAVAEAGSGAYVDGVRVTLSAETSQPLRGAAMSRFLPADLKARIQSGLPAIDEVMPGLHCAGREYVDIVTGAQDFVLFWRTLPWDHVPGALLVEEAGGVVRRLDGGPYHLAADGYGLLAAANAPTWRRVHTALLS</sequence>
<evidence type="ECO:0000313" key="2">
    <source>
        <dbReference type="EMBL" id="BCB81258.1"/>
    </source>
</evidence>